<dbReference type="InterPro" id="IPR033433">
    <property type="entry name" value="GtaA_N"/>
</dbReference>
<evidence type="ECO:0000313" key="4">
    <source>
        <dbReference type="Proteomes" id="UP001166286"/>
    </source>
</evidence>
<name>A0AA39QT19_9LECA</name>
<dbReference type="InterPro" id="IPR032514">
    <property type="entry name" value="GtaA_central"/>
</dbReference>
<dbReference type="GO" id="GO:0005975">
    <property type="term" value="P:carbohydrate metabolic process"/>
    <property type="evidence" value="ECO:0007669"/>
    <property type="project" value="InterPro"/>
</dbReference>
<proteinExistence type="predicted"/>
<feature type="domain" description="Glutaminase A N-terminal" evidence="2">
    <location>
        <begin position="1"/>
        <end position="124"/>
    </location>
</feature>
<accession>A0AA39QT19</accession>
<dbReference type="Pfam" id="PF17168">
    <property type="entry name" value="DUF5127"/>
    <property type="match status" value="1"/>
</dbReference>
<comment type="caution">
    <text evidence="3">The sequence shown here is derived from an EMBL/GenBank/DDBJ whole genome shotgun (WGS) entry which is preliminary data.</text>
</comment>
<dbReference type="Proteomes" id="UP001166286">
    <property type="component" value="Unassembled WGS sequence"/>
</dbReference>
<gene>
    <name evidence="3" type="ORF">JMJ35_008973</name>
</gene>
<reference evidence="3" key="1">
    <citation type="submission" date="2023-03" db="EMBL/GenBank/DDBJ databases">
        <title>Complete genome of Cladonia borealis.</title>
        <authorList>
            <person name="Park H."/>
        </authorList>
    </citation>
    <scope>NUCLEOTIDE SEQUENCE</scope>
    <source>
        <strain evidence="3">ANT050790</strain>
    </source>
</reference>
<dbReference type="InterPro" id="IPR008928">
    <property type="entry name" value="6-hairpin_glycosidase_sf"/>
</dbReference>
<dbReference type="PANTHER" id="PTHR31987">
    <property type="entry name" value="GLUTAMINASE A-RELATED"/>
    <property type="match status" value="1"/>
</dbReference>
<evidence type="ECO:0000259" key="1">
    <source>
        <dbReference type="Pfam" id="PF16335"/>
    </source>
</evidence>
<protein>
    <recommendedName>
        <fullName evidence="5">Glutaminase</fullName>
    </recommendedName>
</protein>
<dbReference type="EMBL" id="JAFEKC020000020">
    <property type="protein sequence ID" value="KAK0508697.1"/>
    <property type="molecule type" value="Genomic_DNA"/>
</dbReference>
<dbReference type="PANTHER" id="PTHR31987:SF14">
    <property type="entry name" value="PUTATIVE (AFU_ORTHOLOGUE AFUA_6G09910)-RELATED"/>
    <property type="match status" value="1"/>
</dbReference>
<dbReference type="InterPro" id="IPR052743">
    <property type="entry name" value="Glutaminase_GtaA"/>
</dbReference>
<organism evidence="3 4">
    <name type="scientific">Cladonia borealis</name>
    <dbReference type="NCBI Taxonomy" id="184061"/>
    <lineage>
        <taxon>Eukaryota</taxon>
        <taxon>Fungi</taxon>
        <taxon>Dikarya</taxon>
        <taxon>Ascomycota</taxon>
        <taxon>Pezizomycotina</taxon>
        <taxon>Lecanoromycetes</taxon>
        <taxon>OSLEUM clade</taxon>
        <taxon>Lecanoromycetidae</taxon>
        <taxon>Lecanorales</taxon>
        <taxon>Lecanorineae</taxon>
        <taxon>Cladoniaceae</taxon>
        <taxon>Cladonia</taxon>
    </lineage>
</organism>
<evidence type="ECO:0008006" key="5">
    <source>
        <dbReference type="Google" id="ProtNLM"/>
    </source>
</evidence>
<keyword evidence="4" id="KW-1185">Reference proteome</keyword>
<evidence type="ECO:0000259" key="2">
    <source>
        <dbReference type="Pfam" id="PF17168"/>
    </source>
</evidence>
<dbReference type="SUPFAM" id="SSF48208">
    <property type="entry name" value="Six-hairpin glycosidases"/>
    <property type="match status" value="1"/>
</dbReference>
<dbReference type="Pfam" id="PF16335">
    <property type="entry name" value="GtaA_6_Hairpin"/>
    <property type="match status" value="1"/>
</dbReference>
<evidence type="ECO:0000313" key="3">
    <source>
        <dbReference type="EMBL" id="KAK0508697.1"/>
    </source>
</evidence>
<sequence length="444" mass="48128">MAAWGSVVLATSKDDTSDLSYQSGITNDLYSAFVANGDLNGQTPTYEAGDSMAFAHDLGNITKSTPITFAVGQYRWHVVNYLGQEQTGYHVSKYDDVLEAVDGFLADYEAAYQESQSLDKQIEQASSAVSSDYADLTSASVSFGAMEITLPASNIADTSNPYIFLKEISTDGNVNTVDVIYPTIAALSVLAPDWIALLLDPVINYMQTGAWAQDYVIHDIGKVYPNAVGDTDPEPVILECTGSFFIMVYAYQKLTGDKTWAQKYAALFEKYADYLINNGLYPASQLDTVDSIPATANQTNLALISAIGLKAYGAVTGNETYTQAAQNFASEIYMNGLGTDQPGPRATHFTYNYGDASSWGTVRTTSRTACGICGLLQYAQVICRENCSQTRLLSLVMGRTRHLFLIVFYVSGANSGEFVTARARPTLGSTFALLAMNGFTVKWS</sequence>
<feature type="domain" description="Glutaminase A central" evidence="1">
    <location>
        <begin position="130"/>
        <end position="361"/>
    </location>
</feature>
<dbReference type="AlphaFoldDB" id="A0AA39QT19"/>